<evidence type="ECO:0000256" key="2">
    <source>
        <dbReference type="ARBA" id="ARBA00022801"/>
    </source>
</evidence>
<dbReference type="AlphaFoldDB" id="A0A381T6S6"/>
<dbReference type="InterPro" id="IPR050474">
    <property type="entry name" value="Hel308_SKI2-like"/>
</dbReference>
<evidence type="ECO:0000256" key="3">
    <source>
        <dbReference type="ARBA" id="ARBA00022806"/>
    </source>
</evidence>
<dbReference type="SMART" id="SM00487">
    <property type="entry name" value="DEXDc"/>
    <property type="match status" value="1"/>
</dbReference>
<sequence length="838" mass="93092">MQEFGAQLDRFSALDQLVVPDLWQQEAVQHLRAGKDVVVHAATGAGKTFIFELWSNEGRNPGQAIYTVPTRALANDKLAEWRARGWNVGIATGDLSENLDAPVIVATLETQKNRLINGDGPRLLVIDEYQMLGDADRGLNYELAIAMAPPQTQLLMLSGSVANPKHVVAWLQRRLGRDAEWVWHDDRPVPLEEVYAGMLNYDVPPEIRGYWPRFAAKALAEGLGPVLVFAPRRRAAEALAAEIARNLPNPNPLRLTAGQKDLVGVRFARMLQARVAFHHSGLSYGARAGVIEPLAKAGQLRVVVATMGLAAGINFSLRSVTLAADSYRRDHLEVPIRADEIHQMFGRAGRRGIDEIGYGLVSRNEIRIRDGHPCFLSRNGMVDWASLLGLMHGASEQGRDPYTEAVRVQERLFSTQPILLGMEFAMKHPDVPCGLGTDSERARKSRRRVREMLNSRGGWEAWPKAVPVALDEVFVPKKPSGDGAADEQQPLGQAPVLRPALMEPDVLRRTGAGELALLPSREAYGREQKVANQLNNERLDLAKWVRRLTGWRMRVVPLALWQKKIQPLLEEKLAANQTPVEQFRREDNQLLVQLRLGQQAVPAHVDSHGVALWRPLERQVINPTCAGCGLYGECRELKPATGVALLWKRLNLVDENGRPTQRGRVVSFFSQSYGLGIAAALEDESLPIGELVYELANLDAGYRFGNEENRWEGRIPVACRERYGDVTVPGYLDAGLPLRYGAGAGQVVAAMHANPADKGNWVTDLLGAGDIDRALIEWRSLLRQITHSPELDWARWVELQKHAGTILAETESPTLSGLPPLEHHQRGRVDHYLRLKSY</sequence>
<keyword evidence="3" id="KW-0347">Helicase</keyword>
<feature type="domain" description="Helicase C-terminal" evidence="6">
    <location>
        <begin position="215"/>
        <end position="414"/>
    </location>
</feature>
<dbReference type="InterPro" id="IPR027417">
    <property type="entry name" value="P-loop_NTPase"/>
</dbReference>
<keyword evidence="2" id="KW-0378">Hydrolase</keyword>
<dbReference type="GO" id="GO:0016787">
    <property type="term" value="F:hydrolase activity"/>
    <property type="evidence" value="ECO:0007669"/>
    <property type="project" value="UniProtKB-KW"/>
</dbReference>
<gene>
    <name evidence="7" type="ORF">METZ01_LOCUS63231</name>
</gene>
<accession>A0A381T6S6</accession>
<dbReference type="PANTHER" id="PTHR47961:SF6">
    <property type="entry name" value="DNA-DIRECTED DNA POLYMERASE"/>
    <property type="match status" value="1"/>
</dbReference>
<feature type="domain" description="Helicase ATP-binding" evidence="5">
    <location>
        <begin position="28"/>
        <end position="179"/>
    </location>
</feature>
<dbReference type="Pfam" id="PF00270">
    <property type="entry name" value="DEAD"/>
    <property type="match status" value="1"/>
</dbReference>
<dbReference type="PROSITE" id="PS51192">
    <property type="entry name" value="HELICASE_ATP_BIND_1"/>
    <property type="match status" value="1"/>
</dbReference>
<reference evidence="7" key="1">
    <citation type="submission" date="2018-05" db="EMBL/GenBank/DDBJ databases">
        <authorList>
            <person name="Lanie J.A."/>
            <person name="Ng W.-L."/>
            <person name="Kazmierczak K.M."/>
            <person name="Andrzejewski T.M."/>
            <person name="Davidsen T.M."/>
            <person name="Wayne K.J."/>
            <person name="Tettelin H."/>
            <person name="Glass J.I."/>
            <person name="Rusch D."/>
            <person name="Podicherti R."/>
            <person name="Tsui H.-C.T."/>
            <person name="Winkler M.E."/>
        </authorList>
    </citation>
    <scope>NUCLEOTIDE SEQUENCE</scope>
</reference>
<dbReference type="GO" id="GO:0003676">
    <property type="term" value="F:nucleic acid binding"/>
    <property type="evidence" value="ECO:0007669"/>
    <property type="project" value="InterPro"/>
</dbReference>
<protein>
    <recommendedName>
        <fullName evidence="8">Helicase ATP-binding domain-containing protein</fullName>
    </recommendedName>
</protein>
<evidence type="ECO:0000313" key="7">
    <source>
        <dbReference type="EMBL" id="SVA10377.1"/>
    </source>
</evidence>
<dbReference type="PANTHER" id="PTHR47961">
    <property type="entry name" value="DNA POLYMERASE THETA, PUTATIVE (AFU_ORTHOLOGUE AFUA_1G05260)-RELATED"/>
    <property type="match status" value="1"/>
</dbReference>
<dbReference type="InterPro" id="IPR011545">
    <property type="entry name" value="DEAD/DEAH_box_helicase_dom"/>
</dbReference>
<dbReference type="InterPro" id="IPR001650">
    <property type="entry name" value="Helicase_C-like"/>
</dbReference>
<dbReference type="GO" id="GO:0005524">
    <property type="term" value="F:ATP binding"/>
    <property type="evidence" value="ECO:0007669"/>
    <property type="project" value="UniProtKB-KW"/>
</dbReference>
<keyword evidence="1" id="KW-0547">Nucleotide-binding</keyword>
<organism evidence="7">
    <name type="scientific">marine metagenome</name>
    <dbReference type="NCBI Taxonomy" id="408172"/>
    <lineage>
        <taxon>unclassified sequences</taxon>
        <taxon>metagenomes</taxon>
        <taxon>ecological metagenomes</taxon>
    </lineage>
</organism>
<dbReference type="Gene3D" id="3.40.50.300">
    <property type="entry name" value="P-loop containing nucleotide triphosphate hydrolases"/>
    <property type="match status" value="2"/>
</dbReference>
<dbReference type="GO" id="GO:0004386">
    <property type="term" value="F:helicase activity"/>
    <property type="evidence" value="ECO:0007669"/>
    <property type="project" value="UniProtKB-KW"/>
</dbReference>
<proteinExistence type="predicted"/>
<keyword evidence="4" id="KW-0067">ATP-binding</keyword>
<evidence type="ECO:0000256" key="4">
    <source>
        <dbReference type="ARBA" id="ARBA00022840"/>
    </source>
</evidence>
<dbReference type="SUPFAM" id="SSF52540">
    <property type="entry name" value="P-loop containing nucleoside triphosphate hydrolases"/>
    <property type="match status" value="1"/>
</dbReference>
<evidence type="ECO:0000259" key="5">
    <source>
        <dbReference type="PROSITE" id="PS51192"/>
    </source>
</evidence>
<dbReference type="PROSITE" id="PS51194">
    <property type="entry name" value="HELICASE_CTER"/>
    <property type="match status" value="1"/>
</dbReference>
<name>A0A381T6S6_9ZZZZ</name>
<dbReference type="EMBL" id="UINC01003924">
    <property type="protein sequence ID" value="SVA10377.1"/>
    <property type="molecule type" value="Genomic_DNA"/>
</dbReference>
<evidence type="ECO:0000256" key="1">
    <source>
        <dbReference type="ARBA" id="ARBA00022741"/>
    </source>
</evidence>
<evidence type="ECO:0008006" key="8">
    <source>
        <dbReference type="Google" id="ProtNLM"/>
    </source>
</evidence>
<dbReference type="InterPro" id="IPR014001">
    <property type="entry name" value="Helicase_ATP-bd"/>
</dbReference>
<evidence type="ECO:0000259" key="6">
    <source>
        <dbReference type="PROSITE" id="PS51194"/>
    </source>
</evidence>
<dbReference type="SMART" id="SM00490">
    <property type="entry name" value="HELICc"/>
    <property type="match status" value="1"/>
</dbReference>